<proteinExistence type="predicted"/>
<dbReference type="EMBL" id="CP032382">
    <property type="protein sequence ID" value="AYB29278.1"/>
    <property type="molecule type" value="Genomic_DNA"/>
</dbReference>
<organism evidence="1 2">
    <name type="scientific">Chryseolinea soli</name>
    <dbReference type="NCBI Taxonomy" id="2321403"/>
    <lineage>
        <taxon>Bacteria</taxon>
        <taxon>Pseudomonadati</taxon>
        <taxon>Bacteroidota</taxon>
        <taxon>Cytophagia</taxon>
        <taxon>Cytophagales</taxon>
        <taxon>Fulvivirgaceae</taxon>
        <taxon>Chryseolinea</taxon>
    </lineage>
</organism>
<dbReference type="Proteomes" id="UP000266183">
    <property type="component" value="Chromosome"/>
</dbReference>
<dbReference type="KEGG" id="chk:D4L85_01180"/>
<name>A0A385SJU0_9BACT</name>
<keyword evidence="2" id="KW-1185">Reference proteome</keyword>
<sequence>METNDQGKNEKTFNNFGKKIDDFMVELNEAGERLQKEFHLKYEELKVSAEKMRNDAENKERWREVEASLKKAGDELSNAFKAAFKKKEDPK</sequence>
<evidence type="ECO:0000313" key="1">
    <source>
        <dbReference type="EMBL" id="AYB29278.1"/>
    </source>
</evidence>
<evidence type="ECO:0000313" key="2">
    <source>
        <dbReference type="Proteomes" id="UP000266183"/>
    </source>
</evidence>
<dbReference type="OrthoDB" id="982339at2"/>
<dbReference type="RefSeq" id="WP_119752599.1">
    <property type="nucleotide sequence ID" value="NZ_CP032382.1"/>
</dbReference>
<dbReference type="AlphaFoldDB" id="A0A385SJU0"/>
<gene>
    <name evidence="1" type="ORF">D4L85_01180</name>
</gene>
<reference evidence="2" key="1">
    <citation type="submission" date="2018-09" db="EMBL/GenBank/DDBJ databases">
        <title>Chryseolinea sp. KIS68-18 isolated from soil.</title>
        <authorList>
            <person name="Weon H.-Y."/>
            <person name="Kwon S.-W."/>
            <person name="Lee S.A."/>
        </authorList>
    </citation>
    <scope>NUCLEOTIDE SEQUENCE [LARGE SCALE GENOMIC DNA]</scope>
    <source>
        <strain evidence="2">KIS68-18</strain>
    </source>
</reference>
<accession>A0A385SJU0</accession>
<protein>
    <submittedName>
        <fullName evidence="1">Uncharacterized protein</fullName>
    </submittedName>
</protein>